<dbReference type="EMBL" id="NHYE01005012">
    <property type="protein sequence ID" value="PPQ79246.1"/>
    <property type="molecule type" value="Genomic_DNA"/>
</dbReference>
<keyword evidence="3" id="KW-0547">Nucleotide-binding</keyword>
<evidence type="ECO:0000256" key="5">
    <source>
        <dbReference type="ARBA" id="ARBA00022840"/>
    </source>
</evidence>
<keyword evidence="2" id="KW-0808">Transferase</keyword>
<name>A0A409WL47_9AGAR</name>
<organism evidence="7 8">
    <name type="scientific">Gymnopilus dilepis</name>
    <dbReference type="NCBI Taxonomy" id="231916"/>
    <lineage>
        <taxon>Eukaryota</taxon>
        <taxon>Fungi</taxon>
        <taxon>Dikarya</taxon>
        <taxon>Basidiomycota</taxon>
        <taxon>Agaricomycotina</taxon>
        <taxon>Agaricomycetes</taxon>
        <taxon>Agaricomycetidae</taxon>
        <taxon>Agaricales</taxon>
        <taxon>Agaricineae</taxon>
        <taxon>Hymenogastraceae</taxon>
        <taxon>Gymnopilus</taxon>
    </lineage>
</organism>
<dbReference type="InterPro" id="IPR051175">
    <property type="entry name" value="CLK_kinases"/>
</dbReference>
<gene>
    <name evidence="7" type="ORF">CVT26_000821</name>
</gene>
<keyword evidence="4" id="KW-0418">Kinase</keyword>
<keyword evidence="1" id="KW-0723">Serine/threonine-protein kinase</keyword>
<dbReference type="OrthoDB" id="3010383at2759"/>
<dbReference type="PROSITE" id="PS50011">
    <property type="entry name" value="PROTEIN_KINASE_DOM"/>
    <property type="match status" value="1"/>
</dbReference>
<evidence type="ECO:0000256" key="4">
    <source>
        <dbReference type="ARBA" id="ARBA00022777"/>
    </source>
</evidence>
<dbReference type="GO" id="GO:0005634">
    <property type="term" value="C:nucleus"/>
    <property type="evidence" value="ECO:0007669"/>
    <property type="project" value="TreeGrafter"/>
</dbReference>
<dbReference type="SMART" id="SM00220">
    <property type="entry name" value="S_TKc"/>
    <property type="match status" value="1"/>
</dbReference>
<dbReference type="InterPro" id="IPR011009">
    <property type="entry name" value="Kinase-like_dom_sf"/>
</dbReference>
<dbReference type="Gene3D" id="1.10.510.10">
    <property type="entry name" value="Transferase(Phosphotransferase) domain 1"/>
    <property type="match status" value="1"/>
</dbReference>
<evidence type="ECO:0000259" key="6">
    <source>
        <dbReference type="PROSITE" id="PS50011"/>
    </source>
</evidence>
<evidence type="ECO:0000256" key="1">
    <source>
        <dbReference type="ARBA" id="ARBA00022527"/>
    </source>
</evidence>
<keyword evidence="5" id="KW-0067">ATP-binding</keyword>
<reference evidence="7 8" key="1">
    <citation type="journal article" date="2018" name="Evol. Lett.">
        <title>Horizontal gene cluster transfer increased hallucinogenic mushroom diversity.</title>
        <authorList>
            <person name="Reynolds H.T."/>
            <person name="Vijayakumar V."/>
            <person name="Gluck-Thaler E."/>
            <person name="Korotkin H.B."/>
            <person name="Matheny P.B."/>
            <person name="Slot J.C."/>
        </authorList>
    </citation>
    <scope>NUCLEOTIDE SEQUENCE [LARGE SCALE GENOMIC DNA]</scope>
    <source>
        <strain evidence="7 8">SRW20</strain>
    </source>
</reference>
<evidence type="ECO:0000313" key="7">
    <source>
        <dbReference type="EMBL" id="PPQ79246.1"/>
    </source>
</evidence>
<accession>A0A409WL47</accession>
<dbReference type="Proteomes" id="UP000284706">
    <property type="component" value="Unassembled WGS sequence"/>
</dbReference>
<keyword evidence="8" id="KW-1185">Reference proteome</keyword>
<sequence length="351" mass="39627">MGRSIWSLIVKNFDNSSRFAQGSVILDKYVVKKILTRGQAFQLLAVEDCSDRCARIIRVLRRSLVPENRVSDDVRWLLDERNDDGRHAVFCGLISDYSHHYLIFERSGRSLQHVVRDSSLILTKRHIREIARQVLRAVRSLHADSILHTNISSANIDLVNPETVTELVYTADGTFRERKVLASSHVRLAFYGQAALLDSIPVGTDQYCAPEIVFGIGAMEESDVFSVGCVVADLIFRHSLFPAVADGPLYKHEKAILYDALLGPFPLTAKEDIRLRCPGVFDEREEDMNILDAGISADVRLFAESCCNLRDLATDSGDLAVLLSMLQLDYRRRPDLVFLEENFEFFSPTSF</sequence>
<dbReference type="InterPro" id="IPR000719">
    <property type="entry name" value="Prot_kinase_dom"/>
</dbReference>
<dbReference type="PANTHER" id="PTHR45646:SF11">
    <property type="entry name" value="SERINE_THREONINE-PROTEIN KINASE DOA"/>
    <property type="match status" value="1"/>
</dbReference>
<dbReference type="SUPFAM" id="SSF56112">
    <property type="entry name" value="Protein kinase-like (PK-like)"/>
    <property type="match status" value="1"/>
</dbReference>
<evidence type="ECO:0000256" key="2">
    <source>
        <dbReference type="ARBA" id="ARBA00022679"/>
    </source>
</evidence>
<evidence type="ECO:0000313" key="8">
    <source>
        <dbReference type="Proteomes" id="UP000284706"/>
    </source>
</evidence>
<protein>
    <recommendedName>
        <fullName evidence="6">Protein kinase domain-containing protein</fullName>
    </recommendedName>
</protein>
<dbReference type="GO" id="GO:0004674">
    <property type="term" value="F:protein serine/threonine kinase activity"/>
    <property type="evidence" value="ECO:0007669"/>
    <property type="project" value="UniProtKB-KW"/>
</dbReference>
<dbReference type="AlphaFoldDB" id="A0A409WL47"/>
<dbReference type="InParanoid" id="A0A409WL47"/>
<dbReference type="PANTHER" id="PTHR45646">
    <property type="entry name" value="SERINE/THREONINE-PROTEIN KINASE DOA-RELATED"/>
    <property type="match status" value="1"/>
</dbReference>
<dbReference type="Gene3D" id="3.30.200.20">
    <property type="entry name" value="Phosphorylase Kinase, domain 1"/>
    <property type="match status" value="1"/>
</dbReference>
<proteinExistence type="predicted"/>
<dbReference type="Pfam" id="PF00069">
    <property type="entry name" value="Pkinase"/>
    <property type="match status" value="1"/>
</dbReference>
<dbReference type="GO" id="GO:0005524">
    <property type="term" value="F:ATP binding"/>
    <property type="evidence" value="ECO:0007669"/>
    <property type="project" value="UniProtKB-KW"/>
</dbReference>
<evidence type="ECO:0000256" key="3">
    <source>
        <dbReference type="ARBA" id="ARBA00022741"/>
    </source>
</evidence>
<comment type="caution">
    <text evidence="7">The sequence shown here is derived from an EMBL/GenBank/DDBJ whole genome shotgun (WGS) entry which is preliminary data.</text>
</comment>
<feature type="domain" description="Protein kinase" evidence="6">
    <location>
        <begin position="1"/>
        <end position="346"/>
    </location>
</feature>